<evidence type="ECO:0000313" key="1">
    <source>
        <dbReference type="EMBL" id="WEX90094.1"/>
    </source>
</evidence>
<sequence length="95" mass="10244">MSGAFVNPLARGMPGVVRKARQIKDWTRNALSLTDEGVVSVNELSCHLPGCPPKETAILVMQQGETRQVSIHKAMSEVTKDDVEYAFAASEAGSK</sequence>
<proteinExistence type="predicted"/>
<reference evidence="1 2" key="1">
    <citation type="submission" date="2023-03" db="EMBL/GenBank/DDBJ databases">
        <authorList>
            <person name="Kaur S."/>
            <person name="Espinosa-Saiz D."/>
            <person name="Velazquez E."/>
            <person name="Menendez E."/>
            <person name="diCenzo G.C."/>
        </authorList>
    </citation>
    <scope>NUCLEOTIDE SEQUENCE [LARGE SCALE GENOMIC DNA]</scope>
    <source>
        <strain evidence="1 2">LMG 24692</strain>
    </source>
</reference>
<evidence type="ECO:0000313" key="2">
    <source>
        <dbReference type="Proteomes" id="UP001229355"/>
    </source>
</evidence>
<dbReference type="EMBL" id="CP120374">
    <property type="protein sequence ID" value="WEX90094.1"/>
    <property type="molecule type" value="Genomic_DNA"/>
</dbReference>
<gene>
    <name evidence="1" type="ORF">PZN02_005448</name>
</gene>
<dbReference type="RefSeq" id="WP_280662061.1">
    <property type="nucleotide sequence ID" value="NZ_CP120374.1"/>
</dbReference>
<name>A0ABY8DGS2_9HYPH</name>
<organism evidence="1 2">
    <name type="scientific">Sinorhizobium garamanticum</name>
    <dbReference type="NCBI Taxonomy" id="680247"/>
    <lineage>
        <taxon>Bacteria</taxon>
        <taxon>Pseudomonadati</taxon>
        <taxon>Pseudomonadota</taxon>
        <taxon>Alphaproteobacteria</taxon>
        <taxon>Hyphomicrobiales</taxon>
        <taxon>Rhizobiaceae</taxon>
        <taxon>Sinorhizobium/Ensifer group</taxon>
        <taxon>Sinorhizobium</taxon>
    </lineage>
</organism>
<accession>A0ABY8DGS2</accession>
<protein>
    <submittedName>
        <fullName evidence="1">Uncharacterized protein</fullName>
    </submittedName>
</protein>
<dbReference type="Proteomes" id="UP001229355">
    <property type="component" value="Chromosome 2"/>
</dbReference>
<keyword evidence="2" id="KW-1185">Reference proteome</keyword>